<dbReference type="GO" id="GO:0031966">
    <property type="term" value="C:mitochondrial membrane"/>
    <property type="evidence" value="ECO:0007669"/>
    <property type="project" value="UniProtKB-SubCell"/>
</dbReference>
<keyword evidence="11" id="KW-1185">Reference proteome</keyword>
<keyword evidence="8" id="KW-0472">Membrane</keyword>
<evidence type="ECO:0000256" key="8">
    <source>
        <dbReference type="ARBA" id="ARBA00023136"/>
    </source>
</evidence>
<dbReference type="OrthoDB" id="437at2759"/>
<keyword evidence="3" id="KW-0813">Transport</keyword>
<dbReference type="STRING" id="578459.A0A194S6Q3"/>
<evidence type="ECO:0000313" key="11">
    <source>
        <dbReference type="Proteomes" id="UP000053890"/>
    </source>
</evidence>
<dbReference type="AlphaFoldDB" id="A0A194S6Q3"/>
<keyword evidence="4" id="KW-0138">CF(0)</keyword>
<evidence type="ECO:0000313" key="10">
    <source>
        <dbReference type="EMBL" id="KPV76408.1"/>
    </source>
</evidence>
<evidence type="ECO:0000256" key="5">
    <source>
        <dbReference type="ARBA" id="ARBA00022781"/>
    </source>
</evidence>
<proteinExistence type="inferred from homology"/>
<dbReference type="GO" id="GO:0015986">
    <property type="term" value="P:proton motive force-driven ATP synthesis"/>
    <property type="evidence" value="ECO:0007669"/>
    <property type="project" value="InterPro"/>
</dbReference>
<keyword evidence="5" id="KW-0375">Hydrogen ion transport</keyword>
<accession>A0A194S6Q3</accession>
<dbReference type="Pfam" id="PF04718">
    <property type="entry name" value="ATP-synt_G"/>
    <property type="match status" value="1"/>
</dbReference>
<dbReference type="GO" id="GO:0015078">
    <property type="term" value="F:proton transmembrane transporter activity"/>
    <property type="evidence" value="ECO:0007669"/>
    <property type="project" value="InterPro"/>
</dbReference>
<keyword evidence="6" id="KW-0406">Ion transport</keyword>
<evidence type="ECO:0000256" key="2">
    <source>
        <dbReference type="ARBA" id="ARBA00005699"/>
    </source>
</evidence>
<evidence type="ECO:0000256" key="1">
    <source>
        <dbReference type="ARBA" id="ARBA00004325"/>
    </source>
</evidence>
<dbReference type="RefSeq" id="XP_018272457.1">
    <property type="nucleotide sequence ID" value="XM_018414105.1"/>
</dbReference>
<dbReference type="InterPro" id="IPR006808">
    <property type="entry name" value="ATP_synth_F0_gsu_mt"/>
</dbReference>
<gene>
    <name evidence="10" type="ORF">RHOBADRAFT_42739</name>
</gene>
<organism evidence="10 11">
    <name type="scientific">Rhodotorula graminis (strain WP1)</name>
    <dbReference type="NCBI Taxonomy" id="578459"/>
    <lineage>
        <taxon>Eukaryota</taxon>
        <taxon>Fungi</taxon>
        <taxon>Dikarya</taxon>
        <taxon>Basidiomycota</taxon>
        <taxon>Pucciniomycotina</taxon>
        <taxon>Microbotryomycetes</taxon>
        <taxon>Sporidiobolales</taxon>
        <taxon>Sporidiobolaceae</taxon>
        <taxon>Rhodotorula</taxon>
    </lineage>
</organism>
<name>A0A194S6Q3_RHOGW</name>
<reference evidence="10 11" key="1">
    <citation type="journal article" date="2015" name="Front. Microbiol.">
        <title>Genome sequence of the plant growth promoting endophytic yeast Rhodotorula graminis WP1.</title>
        <authorList>
            <person name="Firrincieli A."/>
            <person name="Otillar R."/>
            <person name="Salamov A."/>
            <person name="Schmutz J."/>
            <person name="Khan Z."/>
            <person name="Redman R.S."/>
            <person name="Fleck N.D."/>
            <person name="Lindquist E."/>
            <person name="Grigoriev I.V."/>
            <person name="Doty S.L."/>
        </authorList>
    </citation>
    <scope>NUCLEOTIDE SEQUENCE [LARGE SCALE GENOMIC DNA]</scope>
    <source>
        <strain evidence="10 11">WP1</strain>
    </source>
</reference>
<keyword evidence="9" id="KW-0066">ATP synthesis</keyword>
<dbReference type="EMBL" id="KQ474076">
    <property type="protein sequence ID" value="KPV76408.1"/>
    <property type="molecule type" value="Genomic_DNA"/>
</dbReference>
<dbReference type="Proteomes" id="UP000053890">
    <property type="component" value="Unassembled WGS sequence"/>
</dbReference>
<dbReference type="GeneID" id="28974553"/>
<evidence type="ECO:0000256" key="9">
    <source>
        <dbReference type="ARBA" id="ARBA00023310"/>
    </source>
</evidence>
<sequence>MLFSTARSALRAQALNGISSRVSNLLGAYREPVVYNAQVAKELAKQVYVAEKMSPPSFAQVSYTFRQFAHNAPNMSWWGSMLSNGAYKRVLVYAIEAYGIFKIGEMVGRRHVVGYRLDEDRYAKLCDVNGGEVL</sequence>
<dbReference type="GO" id="GO:0045259">
    <property type="term" value="C:proton-transporting ATP synthase complex"/>
    <property type="evidence" value="ECO:0007669"/>
    <property type="project" value="UniProtKB-KW"/>
</dbReference>
<evidence type="ECO:0000256" key="6">
    <source>
        <dbReference type="ARBA" id="ARBA00023065"/>
    </source>
</evidence>
<evidence type="ECO:0000256" key="4">
    <source>
        <dbReference type="ARBA" id="ARBA00022547"/>
    </source>
</evidence>
<comment type="subcellular location">
    <subcellularLocation>
        <location evidence="1">Mitochondrion membrane</location>
    </subcellularLocation>
</comment>
<protein>
    <submittedName>
        <fullName evidence="10">Uncharacterized protein</fullName>
    </submittedName>
</protein>
<dbReference type="OMA" id="CAQAYLN"/>
<evidence type="ECO:0000256" key="7">
    <source>
        <dbReference type="ARBA" id="ARBA00023128"/>
    </source>
</evidence>
<comment type="similarity">
    <text evidence="2">Belongs to the ATPase g subunit family.</text>
</comment>
<keyword evidence="7" id="KW-0496">Mitochondrion</keyword>
<evidence type="ECO:0000256" key="3">
    <source>
        <dbReference type="ARBA" id="ARBA00022448"/>
    </source>
</evidence>